<evidence type="ECO:0000313" key="2">
    <source>
        <dbReference type="EnsemblPlants" id="OGLUM06G15440.1"/>
    </source>
</evidence>
<keyword evidence="1" id="KW-0472">Membrane</keyword>
<keyword evidence="1" id="KW-0812">Transmembrane</keyword>
<protein>
    <submittedName>
        <fullName evidence="2">Uncharacterized protein</fullName>
    </submittedName>
</protein>
<proteinExistence type="predicted"/>
<feature type="transmembrane region" description="Helical" evidence="1">
    <location>
        <begin position="189"/>
        <end position="206"/>
    </location>
</feature>
<dbReference type="Gramene" id="OGLUM06G15440.1">
    <property type="protein sequence ID" value="OGLUM06G15440.1"/>
    <property type="gene ID" value="OGLUM06G15440"/>
</dbReference>
<keyword evidence="3" id="KW-1185">Reference proteome</keyword>
<sequence>MEPLAAAFPSGSPSCSRCFPLKLAGPAAAATAVRSQWLPSSSSHQASGDCRRLLASSMSTAAAISSPSPSHADLVLQDLCRIEHPQARGNQKAWSYFWKHKRKDQICTLLPFPANTYTPLGCTYPFCLALHGASVKQKVYGNGTFLREGIYEFNLKIGKQYIYIHRILYEFNIKVIYSHILSYHNINNVGPYFWWVLHAVIIIKAMKGSRLPAAWQLLFRISLPINCYCLCGICMLFITVYGMLFMKLSELGCGYSNARGVD</sequence>
<accession>A0A0E0A9F8</accession>
<feature type="transmembrane region" description="Helical" evidence="1">
    <location>
        <begin position="227"/>
        <end position="246"/>
    </location>
</feature>
<organism evidence="2">
    <name type="scientific">Oryza glumipatula</name>
    <dbReference type="NCBI Taxonomy" id="40148"/>
    <lineage>
        <taxon>Eukaryota</taxon>
        <taxon>Viridiplantae</taxon>
        <taxon>Streptophyta</taxon>
        <taxon>Embryophyta</taxon>
        <taxon>Tracheophyta</taxon>
        <taxon>Spermatophyta</taxon>
        <taxon>Magnoliopsida</taxon>
        <taxon>Liliopsida</taxon>
        <taxon>Poales</taxon>
        <taxon>Poaceae</taxon>
        <taxon>BOP clade</taxon>
        <taxon>Oryzoideae</taxon>
        <taxon>Oryzeae</taxon>
        <taxon>Oryzinae</taxon>
        <taxon>Oryza</taxon>
    </lineage>
</organism>
<dbReference type="Proteomes" id="UP000026961">
    <property type="component" value="Chromosome 6"/>
</dbReference>
<name>A0A0E0A9F8_9ORYZ</name>
<reference evidence="2" key="2">
    <citation type="submission" date="2018-05" db="EMBL/GenBank/DDBJ databases">
        <title>OgluRS3 (Oryza glumaepatula Reference Sequence Version 3).</title>
        <authorList>
            <person name="Zhang J."/>
            <person name="Kudrna D."/>
            <person name="Lee S."/>
            <person name="Talag J."/>
            <person name="Welchert J."/>
            <person name="Wing R.A."/>
        </authorList>
    </citation>
    <scope>NUCLEOTIDE SEQUENCE [LARGE SCALE GENOMIC DNA]</scope>
</reference>
<dbReference type="EnsemblPlants" id="OGLUM06G15440.1">
    <property type="protein sequence ID" value="OGLUM06G15440.1"/>
    <property type="gene ID" value="OGLUM06G15440"/>
</dbReference>
<dbReference type="AlphaFoldDB" id="A0A0E0A9F8"/>
<evidence type="ECO:0000256" key="1">
    <source>
        <dbReference type="SAM" id="Phobius"/>
    </source>
</evidence>
<keyword evidence="1" id="KW-1133">Transmembrane helix</keyword>
<evidence type="ECO:0000313" key="3">
    <source>
        <dbReference type="Proteomes" id="UP000026961"/>
    </source>
</evidence>
<reference evidence="2" key="1">
    <citation type="submission" date="2015-04" db="UniProtKB">
        <authorList>
            <consortium name="EnsemblPlants"/>
        </authorList>
    </citation>
    <scope>IDENTIFICATION</scope>
</reference>